<dbReference type="Pfam" id="PF01723">
    <property type="entry name" value="Chorion_1"/>
    <property type="match status" value="1"/>
</dbReference>
<evidence type="ECO:0000313" key="8">
    <source>
        <dbReference type="Proteomes" id="UP000005204"/>
    </source>
</evidence>
<organism evidence="6">
    <name type="scientific">Bombyx mori</name>
    <name type="common">Silk moth</name>
    <dbReference type="NCBI Taxonomy" id="7091"/>
    <lineage>
        <taxon>Eukaryota</taxon>
        <taxon>Metazoa</taxon>
        <taxon>Ecdysozoa</taxon>
        <taxon>Arthropoda</taxon>
        <taxon>Hexapoda</taxon>
        <taxon>Insecta</taxon>
        <taxon>Pterygota</taxon>
        <taxon>Neoptera</taxon>
        <taxon>Endopterygota</taxon>
        <taxon>Lepidoptera</taxon>
        <taxon>Glossata</taxon>
        <taxon>Ditrysia</taxon>
        <taxon>Bombycoidea</taxon>
        <taxon>Bombycidae</taxon>
        <taxon>Bombycinae</taxon>
        <taxon>Bombyx</taxon>
    </lineage>
</organism>
<gene>
    <name evidence="6" type="primary">BmCho-123</name>
</gene>
<reference evidence="8" key="1">
    <citation type="journal article" date="2008" name="Insect Biochem. Mol. Biol.">
        <title>The genome of a lepidopteran model insect, the silkworm Bombyx mori.</title>
        <authorList>
            <consortium name="International Silkworm Genome Consortium"/>
        </authorList>
    </citation>
    <scope>NUCLEOTIDE SEQUENCE [LARGE SCALE GENOMIC DNA]</scope>
    <source>
        <strain evidence="8">p50T</strain>
    </source>
</reference>
<feature type="signal peptide" evidence="5">
    <location>
        <begin position="1"/>
        <end position="18"/>
    </location>
</feature>
<keyword evidence="3" id="KW-0677">Repeat</keyword>
<evidence type="ECO:0000256" key="2">
    <source>
        <dbReference type="ARBA" id="ARBA00005906"/>
    </source>
</evidence>
<dbReference type="GO" id="GO:0005213">
    <property type="term" value="F:structural constituent of egg chorion"/>
    <property type="evidence" value="ECO:0007669"/>
    <property type="project" value="InterPro"/>
</dbReference>
<evidence type="ECO:0000256" key="4">
    <source>
        <dbReference type="RuleBase" id="RU004378"/>
    </source>
</evidence>
<dbReference type="EnsemblMetazoa" id="XM_038016137.1">
    <property type="protein sequence ID" value="XP_037872065.1"/>
    <property type="gene ID" value="LOC101741507"/>
</dbReference>
<protein>
    <submittedName>
        <fullName evidence="6">Chorion class B</fullName>
    </submittedName>
</protein>
<evidence type="ECO:0000256" key="1">
    <source>
        <dbReference type="ARBA" id="ARBA00003434"/>
    </source>
</evidence>
<dbReference type="AlphaFoldDB" id="A0A0K2S3R4"/>
<evidence type="ECO:0000313" key="7">
    <source>
        <dbReference type="EnsemblMetazoa" id="XP_037872065.1"/>
    </source>
</evidence>
<comment type="similarity">
    <text evidence="2 4">Belongs to the chorion protein family.</text>
</comment>
<feature type="chain" id="PRO_5035992650" evidence="5">
    <location>
        <begin position="19"/>
        <end position="159"/>
    </location>
</feature>
<evidence type="ECO:0000313" key="6">
    <source>
        <dbReference type="EMBL" id="BAS21490.1"/>
    </source>
</evidence>
<dbReference type="EMBL" id="AB999997">
    <property type="protein sequence ID" value="BAS21490.1"/>
    <property type="molecule type" value="Genomic_DNA"/>
</dbReference>
<evidence type="ECO:0000256" key="5">
    <source>
        <dbReference type="SAM" id="SignalP"/>
    </source>
</evidence>
<comment type="function">
    <text evidence="1">This protein is one of many from the eggshell of the silk moth.</text>
</comment>
<dbReference type="InterPro" id="IPR002635">
    <property type="entry name" value="Chorion"/>
</dbReference>
<accession>A0A0K2S3R4</accession>
<dbReference type="Proteomes" id="UP000005204">
    <property type="component" value="Unassembled WGS sequence"/>
</dbReference>
<proteinExistence type="inferred from homology"/>
<sequence length="159" mass="15141">MAAKLILFVCASALVAQAALGVGRFGAGLGGCGCGGRGYGDYGYAGLGYDIGAASALEASRGGCLPVVTSSAAPTGLGVSSENSYEGTVGVCGNLPLLGTAYVEGVFPTVGEGGIYYGCGDGAVGIIAEDRAGLGYGAGYGLGYGGYAGRGCGCGYGGI</sequence>
<evidence type="ECO:0000256" key="3">
    <source>
        <dbReference type="ARBA" id="ARBA00022737"/>
    </source>
</evidence>
<reference evidence="7" key="3">
    <citation type="submission" date="2022-06" db="UniProtKB">
        <authorList>
            <consortium name="EnsemblMetazoa"/>
        </authorList>
    </citation>
    <scope>IDENTIFICATION</scope>
    <source>
        <strain evidence="7">p50T (Dazao)</strain>
    </source>
</reference>
<reference evidence="6" key="2">
    <citation type="journal article" date="2015" name="Sci. Data">
        <title>Construction, complete sequence, and annotation of a BAC contig covering the silkworm chorion locus.</title>
        <authorList>
            <person name="Chen Z."/>
            <person name="Nohata J."/>
            <person name="Guo H."/>
            <person name="Li S."/>
            <person name="Liu J."/>
            <person name="Guo Y."/>
            <person name="Yamamoto K."/>
            <person name="Kadono-Okuda K."/>
            <person name="Liu C."/>
            <person name="Arunkumar K.P."/>
            <person name="Nagaraju J."/>
            <person name="Zhang Y."/>
            <person name="Liu S."/>
            <person name="Labropoulou V."/>
            <person name="Swevers L."/>
            <person name="Tsitoura P."/>
            <person name="Iatrou K."/>
            <person name="Gopinathan K.P."/>
            <person name="Goldsmith M.R."/>
            <person name="Xia Q."/>
            <person name="Mita K."/>
        </authorList>
    </citation>
    <scope>NUCLEOTIDE SEQUENCE</scope>
</reference>
<dbReference type="GO" id="GO:0042600">
    <property type="term" value="C:egg chorion"/>
    <property type="evidence" value="ECO:0007669"/>
    <property type="project" value="InterPro"/>
</dbReference>
<name>A0A0K2S3R4_BOMMO</name>
<keyword evidence="8" id="KW-1185">Reference proteome</keyword>
<keyword evidence="5" id="KW-0732">Signal</keyword>
<dbReference type="GO" id="GO:0007304">
    <property type="term" value="P:chorion-containing eggshell formation"/>
    <property type="evidence" value="ECO:0007669"/>
    <property type="project" value="InterPro"/>
</dbReference>